<dbReference type="Gene3D" id="3.40.630.10">
    <property type="entry name" value="Zn peptidases"/>
    <property type="match status" value="1"/>
</dbReference>
<dbReference type="PANTHER" id="PTHR37326:SF1">
    <property type="entry name" value="BLL3975 PROTEIN"/>
    <property type="match status" value="1"/>
</dbReference>
<comment type="cofactor">
    <cofactor evidence="1">
        <name>Zn(2+)</name>
        <dbReference type="ChEBI" id="CHEBI:29105"/>
    </cofactor>
</comment>
<evidence type="ECO:0000256" key="3">
    <source>
        <dbReference type="ARBA" id="ARBA00022801"/>
    </source>
</evidence>
<name>A0ABX0FW76_STASC</name>
<gene>
    <name evidence="6" type="ORF">C1O36_00955</name>
</gene>
<keyword evidence="2" id="KW-0479">Metal-binding</keyword>
<feature type="domain" description="Succinylglutamate desuccinylase/Aspartoacylase catalytic" evidence="5">
    <location>
        <begin position="32"/>
        <end position="209"/>
    </location>
</feature>
<protein>
    <recommendedName>
        <fullName evidence="5">Succinylglutamate desuccinylase/Aspartoacylase catalytic domain-containing protein</fullName>
    </recommendedName>
</protein>
<comment type="caution">
    <text evidence="6">The sequence shown here is derived from an EMBL/GenBank/DDBJ whole genome shotgun (WGS) entry which is preliminary data.</text>
</comment>
<evidence type="ECO:0000256" key="4">
    <source>
        <dbReference type="ARBA" id="ARBA00022833"/>
    </source>
</evidence>
<evidence type="ECO:0000313" key="7">
    <source>
        <dbReference type="Proteomes" id="UP000572988"/>
    </source>
</evidence>
<evidence type="ECO:0000313" key="6">
    <source>
        <dbReference type="EMBL" id="NHA33107.1"/>
    </source>
</evidence>
<sequence>MCRGDVGVKEVTFQDPSLSTYDIYTFGNDNEGPQVFITAGIHGVEQTAIYVAYRLIELLPKYQVKGSIKVIPIVNKPAYFNRTRNSPYDNLDLNRVFPGDEKGTQTMQLAHSIWRETRSADYIIDLHCCGQHGSNYVMSLYQNYDAQYELAHQLGIRHVVRSGGASGQLFLEACKYGQQAALLELKGGQPDGMIDLETSEFAINRLLRFLSLVDAIEIENINNDIENCVFHDKIETICADEHGFFNPKCQSGHHYLKGEVLGELNQKPIVAQYDGLVTAVNYPRYTFTGERMIRYAKLNKEK</sequence>
<accession>A0ABX0FW76</accession>
<keyword evidence="3" id="KW-0378">Hydrolase</keyword>
<dbReference type="PANTHER" id="PTHR37326">
    <property type="entry name" value="BLL3975 PROTEIN"/>
    <property type="match status" value="1"/>
</dbReference>
<organism evidence="6 7">
    <name type="scientific">Staphylococcus schleiferi</name>
    <dbReference type="NCBI Taxonomy" id="1295"/>
    <lineage>
        <taxon>Bacteria</taxon>
        <taxon>Bacillati</taxon>
        <taxon>Bacillota</taxon>
        <taxon>Bacilli</taxon>
        <taxon>Bacillales</taxon>
        <taxon>Staphylococcaceae</taxon>
        <taxon>Staphylococcus</taxon>
    </lineage>
</organism>
<keyword evidence="7" id="KW-1185">Reference proteome</keyword>
<evidence type="ECO:0000256" key="2">
    <source>
        <dbReference type="ARBA" id="ARBA00022723"/>
    </source>
</evidence>
<reference evidence="6 7" key="1">
    <citation type="submission" date="2018-01" db="EMBL/GenBank/DDBJ databases">
        <title>Complete genome sequence of Staphylococcus Scheliferi isolated from human.</title>
        <authorList>
            <person name="Abouelkhair M.A."/>
            <person name="Bemis D.A."/>
            <person name="Kania S.A."/>
        </authorList>
    </citation>
    <scope>NUCLEOTIDE SEQUENCE [LARGE SCALE GENOMIC DNA]</scope>
    <source>
        <strain evidence="6 7">ATCC 43808</strain>
    </source>
</reference>
<keyword evidence="4" id="KW-0862">Zinc</keyword>
<dbReference type="EMBL" id="POVK01000002">
    <property type="protein sequence ID" value="NHA33107.1"/>
    <property type="molecule type" value="Genomic_DNA"/>
</dbReference>
<evidence type="ECO:0000256" key="1">
    <source>
        <dbReference type="ARBA" id="ARBA00001947"/>
    </source>
</evidence>
<dbReference type="Pfam" id="PF24827">
    <property type="entry name" value="AstE_AspA_cat"/>
    <property type="match status" value="1"/>
</dbReference>
<dbReference type="SUPFAM" id="SSF53187">
    <property type="entry name" value="Zn-dependent exopeptidases"/>
    <property type="match status" value="1"/>
</dbReference>
<proteinExistence type="predicted"/>
<dbReference type="InterPro" id="IPR053138">
    <property type="entry name" value="N-alpha-Ac-DABA_deacetylase"/>
</dbReference>
<dbReference type="CDD" id="cd06253">
    <property type="entry name" value="M14_ASTE_ASPA-like"/>
    <property type="match status" value="1"/>
</dbReference>
<dbReference type="Proteomes" id="UP000572988">
    <property type="component" value="Unassembled WGS sequence"/>
</dbReference>
<dbReference type="InterPro" id="IPR055438">
    <property type="entry name" value="AstE_AspA_cat"/>
</dbReference>
<evidence type="ECO:0000259" key="5">
    <source>
        <dbReference type="Pfam" id="PF24827"/>
    </source>
</evidence>